<dbReference type="Pfam" id="PF07103">
    <property type="entry name" value="DUF1365"/>
    <property type="match status" value="1"/>
</dbReference>
<comment type="caution">
    <text evidence="1">The sequence shown here is derived from an EMBL/GenBank/DDBJ whole genome shotgun (WGS) entry which is preliminary data.</text>
</comment>
<dbReference type="RefSeq" id="WP_285724653.1">
    <property type="nucleotide sequence ID" value="NZ_BSDD01000003.1"/>
</dbReference>
<reference evidence="1 2" key="1">
    <citation type="journal article" date="2023" name="Antonie Van Leeuwenhoek">
        <title>Mesoterricola silvestris gen. nov., sp. nov., Mesoterricola sediminis sp. nov., Geothrix oryzae sp. nov., Geothrix edaphica sp. nov., Geothrix rubra sp. nov., and Geothrix limicola sp. nov., six novel members of Acidobacteriota isolated from soils.</title>
        <authorList>
            <person name="Itoh H."/>
            <person name="Sugisawa Y."/>
            <person name="Mise K."/>
            <person name="Xu Z."/>
            <person name="Kuniyasu M."/>
            <person name="Ushijima N."/>
            <person name="Kawano K."/>
            <person name="Kobayashi E."/>
            <person name="Shiratori Y."/>
            <person name="Masuda Y."/>
            <person name="Senoo K."/>
        </authorList>
    </citation>
    <scope>NUCLEOTIDE SEQUENCE [LARGE SCALE GENOMIC DNA]</scope>
    <source>
        <strain evidence="1 2">Red803</strain>
    </source>
</reference>
<dbReference type="PANTHER" id="PTHR33973:SF4">
    <property type="entry name" value="OS07G0153300 PROTEIN"/>
    <property type="match status" value="1"/>
</dbReference>
<name>A0ABQ5Q5Y5_9BACT</name>
<dbReference type="InterPro" id="IPR010775">
    <property type="entry name" value="DUF1365"/>
</dbReference>
<evidence type="ECO:0000313" key="1">
    <source>
        <dbReference type="EMBL" id="GLH70179.1"/>
    </source>
</evidence>
<dbReference type="Proteomes" id="UP001165089">
    <property type="component" value="Unassembled WGS sequence"/>
</dbReference>
<evidence type="ECO:0000313" key="2">
    <source>
        <dbReference type="Proteomes" id="UP001165089"/>
    </source>
</evidence>
<accession>A0ABQ5Q5Y5</accession>
<organism evidence="1 2">
    <name type="scientific">Geothrix rubra</name>
    <dbReference type="NCBI Taxonomy" id="2927977"/>
    <lineage>
        <taxon>Bacteria</taxon>
        <taxon>Pseudomonadati</taxon>
        <taxon>Acidobacteriota</taxon>
        <taxon>Holophagae</taxon>
        <taxon>Holophagales</taxon>
        <taxon>Holophagaceae</taxon>
        <taxon>Geothrix</taxon>
    </lineage>
</organism>
<dbReference type="PANTHER" id="PTHR33973">
    <property type="entry name" value="OS07G0153300 PROTEIN"/>
    <property type="match status" value="1"/>
</dbReference>
<dbReference type="EMBL" id="BSDD01000003">
    <property type="protein sequence ID" value="GLH70179.1"/>
    <property type="molecule type" value="Genomic_DNA"/>
</dbReference>
<proteinExistence type="predicted"/>
<protein>
    <submittedName>
        <fullName evidence="1">DUF1365 domain-containing protein</fullName>
    </submittedName>
</protein>
<keyword evidence="2" id="KW-1185">Reference proteome</keyword>
<sequence>MNALYTGVVRHRRFSPKRHAFAYPVCMALLDVDGLPGAMAASRLLGYNRFAWAAYDERDHLGDPRLPLRQRLAESARAQGYDFPVGPAALLTNLRYLGYCFNPVSYVYAWDPSGRLALIGAEVTSTPWKERTLYWMRPAEAGPGHAFRVPKRMHVSPFMPMDLEYDWRFQEPGEALSVRMMLRQDGTPLFDADLHLARRPWTPREIRRALVSFPLHTVKVITAIHWEALKLWLKRIPVFTKPPASPPEPAPGSSRKQPAA</sequence>
<gene>
    <name evidence="1" type="ORF">GETHPA_17120</name>
</gene>